<organism evidence="2 3">
    <name type="scientific">Nocardia terrae</name>
    <dbReference type="NCBI Taxonomy" id="2675851"/>
    <lineage>
        <taxon>Bacteria</taxon>
        <taxon>Bacillati</taxon>
        <taxon>Actinomycetota</taxon>
        <taxon>Actinomycetes</taxon>
        <taxon>Mycobacteriales</taxon>
        <taxon>Nocardiaceae</taxon>
        <taxon>Nocardia</taxon>
    </lineage>
</organism>
<dbReference type="AlphaFoldDB" id="A0A7K1VBF6"/>
<gene>
    <name evidence="2" type="ORF">GPX89_43000</name>
</gene>
<evidence type="ECO:0000313" key="3">
    <source>
        <dbReference type="Proteomes" id="UP000466794"/>
    </source>
</evidence>
<dbReference type="Proteomes" id="UP000466794">
    <property type="component" value="Unassembled WGS sequence"/>
</dbReference>
<keyword evidence="3" id="KW-1185">Reference proteome</keyword>
<feature type="chain" id="PRO_5038930280" evidence="1">
    <location>
        <begin position="21"/>
        <end position="150"/>
    </location>
</feature>
<comment type="caution">
    <text evidence="2">The sequence shown here is derived from an EMBL/GenBank/DDBJ whole genome shotgun (WGS) entry which is preliminary data.</text>
</comment>
<accession>A0A7K1VBF6</accession>
<keyword evidence="1" id="KW-0732">Signal</keyword>
<protein>
    <submittedName>
        <fullName evidence="2">Uncharacterized protein</fullName>
    </submittedName>
</protein>
<feature type="signal peptide" evidence="1">
    <location>
        <begin position="1"/>
        <end position="20"/>
    </location>
</feature>
<name>A0A7K1VBF6_9NOCA</name>
<reference evidence="2 3" key="1">
    <citation type="submission" date="2019-12" db="EMBL/GenBank/DDBJ databases">
        <title>Nocardia sp. nov. ET3-3 isolated from soil.</title>
        <authorList>
            <person name="Kanchanasin P."/>
            <person name="Tanasupawat S."/>
            <person name="Yuki M."/>
            <person name="Kudo T."/>
        </authorList>
    </citation>
    <scope>NUCLEOTIDE SEQUENCE [LARGE SCALE GENOMIC DNA]</scope>
    <source>
        <strain evidence="2 3">ET3-3</strain>
    </source>
</reference>
<proteinExistence type="predicted"/>
<sequence length="150" mass="15549">MSVRHGVVTALLCGAALAVAAPPAQADSGGGCAHGGVLSGVMVPGTGSAGQGIHREADVWGCSGPLLPGITSGHFTAELPWNALDSPTRGRFDWNDGSVSAVIGQPNGLWTVIDGPAAGHTFRFQLAGEMNVWWYHWPNSMQIESVSFLE</sequence>
<dbReference type="EMBL" id="WRPP01000017">
    <property type="protein sequence ID" value="MVU83984.1"/>
    <property type="molecule type" value="Genomic_DNA"/>
</dbReference>
<dbReference type="RefSeq" id="WP_157393566.1">
    <property type="nucleotide sequence ID" value="NZ_WRPP01000017.1"/>
</dbReference>
<evidence type="ECO:0000313" key="2">
    <source>
        <dbReference type="EMBL" id="MVU83984.1"/>
    </source>
</evidence>
<evidence type="ECO:0000256" key="1">
    <source>
        <dbReference type="SAM" id="SignalP"/>
    </source>
</evidence>